<gene>
    <name evidence="1" type="ORF">QFC20_002174</name>
</gene>
<sequence>MSAETGPQKAVASAANQPRPRFTPTASRPENADFTNSDEPGWIDVISAPCYFNIEVFFETLAELCLHPERNSTNILRADIVRDDQDKGTRPDTSSSDTQQANDTEKRKYKFIAPPGSHRTRNIRRQILPRRPTRDAPLVQDCGFYRSNRNSQGDEQGILVMIPHSDRPEDIPYYHPVLRKLAFSTAEGDAVASTPEQPEPQGTISISILPFSEEPASQPSTVADGSTASGTATAGQRLSSDVLPNRTYRTCLHLLETLHKHGWGRLTGYQKRVVHDVIVEKTSFQDLYLILKERHKHLDSRVKKVRSNILEDLKRHVWKDVAVACFLMLLWRDMYPKRDLSGDTNISPETLKDKPWLEWGRPQGGFLDLGCGYYGKGLELRSRKTWPNYPQQTQDALVEMPINPEKWFPASLEEWCSGSWAGKENFPIVDGSFLIGNHADEMTPWIPLLSLLPSTPVPYLSLPCCLHALNAPFTLTKFVPPFEHPSAPADEFSHGLDEGESRYKTYLMWLGWSGLMCGWKWEKEGMRVPSTKGWGIIGA</sequence>
<keyword evidence="2" id="KW-1185">Reference proteome</keyword>
<name>A0ACC2WP25_9TREE</name>
<evidence type="ECO:0000313" key="2">
    <source>
        <dbReference type="Proteomes" id="UP001230649"/>
    </source>
</evidence>
<dbReference type="EMBL" id="JASBWS010000014">
    <property type="protein sequence ID" value="KAJ9112846.1"/>
    <property type="molecule type" value="Genomic_DNA"/>
</dbReference>
<dbReference type="Proteomes" id="UP001230649">
    <property type="component" value="Unassembled WGS sequence"/>
</dbReference>
<evidence type="ECO:0000313" key="1">
    <source>
        <dbReference type="EMBL" id="KAJ9112846.1"/>
    </source>
</evidence>
<reference evidence="1" key="1">
    <citation type="submission" date="2023-04" db="EMBL/GenBank/DDBJ databases">
        <title>Draft Genome sequencing of Naganishia species isolated from polar environments using Oxford Nanopore Technology.</title>
        <authorList>
            <person name="Leo P."/>
            <person name="Venkateswaran K."/>
        </authorList>
    </citation>
    <scope>NUCLEOTIDE SEQUENCE</scope>
    <source>
        <strain evidence="1">MNA-CCFEE 5262</strain>
    </source>
</reference>
<proteinExistence type="predicted"/>
<organism evidence="1 2">
    <name type="scientific">Naganishia adeliensis</name>
    <dbReference type="NCBI Taxonomy" id="92952"/>
    <lineage>
        <taxon>Eukaryota</taxon>
        <taxon>Fungi</taxon>
        <taxon>Dikarya</taxon>
        <taxon>Basidiomycota</taxon>
        <taxon>Agaricomycotina</taxon>
        <taxon>Tremellomycetes</taxon>
        <taxon>Filobasidiales</taxon>
        <taxon>Filobasidiaceae</taxon>
        <taxon>Naganishia</taxon>
    </lineage>
</organism>
<accession>A0ACC2WP25</accession>
<protein>
    <submittedName>
        <fullName evidence="1">Uncharacterized protein</fullName>
    </submittedName>
</protein>
<comment type="caution">
    <text evidence="1">The sequence shown here is derived from an EMBL/GenBank/DDBJ whole genome shotgun (WGS) entry which is preliminary data.</text>
</comment>